<organism evidence="1 2">
    <name type="scientific">Pangasius djambal</name>
    <dbReference type="NCBI Taxonomy" id="1691987"/>
    <lineage>
        <taxon>Eukaryota</taxon>
        <taxon>Metazoa</taxon>
        <taxon>Chordata</taxon>
        <taxon>Craniata</taxon>
        <taxon>Vertebrata</taxon>
        <taxon>Euteleostomi</taxon>
        <taxon>Actinopterygii</taxon>
        <taxon>Neopterygii</taxon>
        <taxon>Teleostei</taxon>
        <taxon>Ostariophysi</taxon>
        <taxon>Siluriformes</taxon>
        <taxon>Pangasiidae</taxon>
        <taxon>Pangasius</taxon>
    </lineage>
</organism>
<evidence type="ECO:0000313" key="2">
    <source>
        <dbReference type="Proteomes" id="UP000830395"/>
    </source>
</evidence>
<comment type="caution">
    <text evidence="1">The sequence shown here is derived from an EMBL/GenBank/DDBJ whole genome shotgun (WGS) entry which is preliminary data.</text>
</comment>
<gene>
    <name evidence="1" type="ORF">PDJAM_G00021250</name>
</gene>
<evidence type="ECO:0000313" key="1">
    <source>
        <dbReference type="EMBL" id="MCJ8737205.1"/>
    </source>
</evidence>
<dbReference type="EMBL" id="CM040984">
    <property type="protein sequence ID" value="MCJ8737205.1"/>
    <property type="molecule type" value="Genomic_DNA"/>
</dbReference>
<dbReference type="Proteomes" id="UP000830395">
    <property type="component" value="Chromosome 10"/>
</dbReference>
<proteinExistence type="predicted"/>
<sequence length="706" mass="80798">MIENMSRSVNSRIRNFLASCGVGASHVPEQLQDEWANESSSQKEGIYQIVGTVSGKTEKKSSFTVEEYTNLTREELFHHLMESDVIIYNIYNEHADQIDEASWAVSALHKEIGAFPGPKTFILISSVMTWALTKTLDPNDPEIHLTEWDYRRRKAHPNFKDHLAVEKLVVKLGKSNLSQFSTYVVASGLQYGKGEQAFHFFFKTSWLGEEREVPIFGDGSNIIPAVHISDLAGIVQNVIDHKPKPRYFVAVDESQNSIADIISAIASVLGSGKTQNVPEEDVFLIEELTQSEIDHLFVNLRMEAIFWNKNISKVNFSINWVSERGIVESITRIVEEYKLTRGLLPVRICLLGPPAVGKSTIAEKICKHYKLHHVKLKDTITETLANLESRVRVEEAEKKGDDESLGTQELLETLTKNMEKNGGRLDGQYVIQIVKDKLKTKPCRNQGFVLDGFPKTYEQAKELFCAEDDQAKDERPKIPPHNKEIIPEFVFSLDATDEFLEERVLNLPESVVQGTSHSVEKYFPRLATFRKNNSEDETALKYFEELLIHPERIEINSDDLENVLVMEKVMEGVGNARNYGPTAKDLEEERRQVEIRLEEKEEARQAEAKRRKEEEEQWAQQQEEWNRCLEEERRQEEALLMAESAPLRLYLMNSVLPTVIRGCLEICELRPDDPIHFLAEYLLKNNPEVQQNPPAYENEPPNCESV</sequence>
<protein>
    <submittedName>
        <fullName evidence="1">Uncharacterized protein</fullName>
    </submittedName>
</protein>
<keyword evidence="2" id="KW-1185">Reference proteome</keyword>
<reference evidence="1" key="1">
    <citation type="submission" date="2020-02" db="EMBL/GenBank/DDBJ databases">
        <title>Genome sequencing of the panga catfish, Pangasius djambal.</title>
        <authorList>
            <person name="Wen M."/>
            <person name="Zahm M."/>
            <person name="Roques C."/>
            <person name="Cabau C."/>
            <person name="Klopp C."/>
            <person name="Donnadieu C."/>
            <person name="Jouanno E."/>
            <person name="Avarre J.-C."/>
            <person name="Campet M."/>
            <person name="Ha T."/>
            <person name="Dugue R."/>
            <person name="Lampietro C."/>
            <person name="Louis A."/>
            <person name="Herpin A."/>
            <person name="Echchiki A."/>
            <person name="Berthelot C."/>
            <person name="Parey E."/>
            <person name="Roest-Crollius H."/>
            <person name="Braasch I."/>
            <person name="Postlethwait J.H."/>
            <person name="Bobe J."/>
            <person name="Montfort J."/>
            <person name="Bouchez O."/>
            <person name="Begum T."/>
            <person name="Schartl M."/>
            <person name="Gustiano R."/>
            <person name="Guiguen Y."/>
        </authorList>
    </citation>
    <scope>NUCLEOTIDE SEQUENCE</scope>
    <source>
        <strain evidence="1">Pdj_M5554</strain>
    </source>
</reference>
<accession>A0ACC5YNJ9</accession>
<name>A0ACC5YNJ9_9TELE</name>